<dbReference type="CDD" id="cd01836">
    <property type="entry name" value="FeeA_FeeB_like"/>
    <property type="match status" value="1"/>
</dbReference>
<dbReference type="Proteomes" id="UP000436522">
    <property type="component" value="Unassembled WGS sequence"/>
</dbReference>
<protein>
    <submittedName>
        <fullName evidence="2">Lipase</fullName>
    </submittedName>
</protein>
<dbReference type="Pfam" id="PF13472">
    <property type="entry name" value="Lipase_GDSL_2"/>
    <property type="match status" value="1"/>
</dbReference>
<comment type="caution">
    <text evidence="2">The sequence shown here is derived from an EMBL/GenBank/DDBJ whole genome shotgun (WGS) entry which is preliminary data.</text>
</comment>
<keyword evidence="3" id="KW-1185">Reference proteome</keyword>
<accession>A0A640VSK9</accession>
<evidence type="ECO:0000259" key="1">
    <source>
        <dbReference type="Pfam" id="PF13472"/>
    </source>
</evidence>
<organism evidence="2 3">
    <name type="scientific">Roseobacter cerasinus</name>
    <dbReference type="NCBI Taxonomy" id="2602289"/>
    <lineage>
        <taxon>Bacteria</taxon>
        <taxon>Pseudomonadati</taxon>
        <taxon>Pseudomonadota</taxon>
        <taxon>Alphaproteobacteria</taxon>
        <taxon>Rhodobacterales</taxon>
        <taxon>Roseobacteraceae</taxon>
        <taxon>Roseobacter</taxon>
    </lineage>
</organism>
<evidence type="ECO:0000313" key="2">
    <source>
        <dbReference type="EMBL" id="GFE50410.1"/>
    </source>
</evidence>
<dbReference type="SUPFAM" id="SSF52266">
    <property type="entry name" value="SGNH hydrolase"/>
    <property type="match status" value="1"/>
</dbReference>
<evidence type="ECO:0000313" key="3">
    <source>
        <dbReference type="Proteomes" id="UP000436522"/>
    </source>
</evidence>
<sequence length="250" mass="26923">MLSLRLRQLALAPILAVQATQVIRRTPRLPEAEGPRCGVAGQGPVLRLLILGDSSAAGVGAATQAEALSGHLVRSLSADYRVSWSLIARTGWTTTTLCNALRHTSPGPFDIAVTALGVNDVTRLIHPDRWREQTAEVHDLLSAAFSVRRVYATTVPPLEHFPALPRPLCTVLGQHAARLRHALREMVGRAPDLRLITPDWGLDPAQMASDGFHPGPEIYKGWGRFAAETILSDLRAQPLASGLSASRPVA</sequence>
<dbReference type="InterPro" id="IPR013830">
    <property type="entry name" value="SGNH_hydro"/>
</dbReference>
<dbReference type="OrthoDB" id="9804395at2"/>
<gene>
    <name evidence="2" type="ORF">So717_21630</name>
</gene>
<name>A0A640VSK9_9RHOB</name>
<dbReference type="GO" id="GO:0016788">
    <property type="term" value="F:hydrolase activity, acting on ester bonds"/>
    <property type="evidence" value="ECO:0007669"/>
    <property type="project" value="UniProtKB-ARBA"/>
</dbReference>
<dbReference type="Gene3D" id="3.40.50.1110">
    <property type="entry name" value="SGNH hydrolase"/>
    <property type="match status" value="1"/>
</dbReference>
<dbReference type="RefSeq" id="WP_159977068.1">
    <property type="nucleotide sequence ID" value="NZ_BLIV01000003.1"/>
</dbReference>
<dbReference type="AlphaFoldDB" id="A0A640VSK9"/>
<proteinExistence type="predicted"/>
<feature type="domain" description="SGNH hydrolase-type esterase" evidence="1">
    <location>
        <begin position="50"/>
        <end position="220"/>
    </location>
</feature>
<reference evidence="2 3" key="1">
    <citation type="submission" date="2019-12" db="EMBL/GenBank/DDBJ databases">
        <title>Roseobacter cerasinus sp. nov., isolated from seawater around aquaculture.</title>
        <authorList>
            <person name="Muramatsu S."/>
            <person name="Takabe Y."/>
            <person name="Mori K."/>
            <person name="Takaichi S."/>
            <person name="Hanada S."/>
        </authorList>
    </citation>
    <scope>NUCLEOTIDE SEQUENCE [LARGE SCALE GENOMIC DNA]</scope>
    <source>
        <strain evidence="2 3">AI77</strain>
    </source>
</reference>
<dbReference type="InterPro" id="IPR036514">
    <property type="entry name" value="SGNH_hydro_sf"/>
</dbReference>
<dbReference type="EMBL" id="BLIV01000003">
    <property type="protein sequence ID" value="GFE50410.1"/>
    <property type="molecule type" value="Genomic_DNA"/>
</dbReference>